<name>A0A1I7SH38_BURXY</name>
<feature type="domain" description="DUF1248" evidence="1">
    <location>
        <begin position="31"/>
        <end position="180"/>
    </location>
</feature>
<sequence length="315" mass="35694">MEEIVVVDNPKPWVWSEIAERVAETEGWAVSDNDYNCWRSAFGDDFILRVFLTKDDKFICSLAIATYPSADPEGSPLTTVGMFYTAPEFRGNDFGTQMFFDLVEREEHNGHNKGLIGVEAMASKYAARHGFDKESGFVWDCYINDGTDFKPENLERHPDIVIKRALDTDFEKLVAYDQTIAGKIDRRKYLNSGIRVLQSYSLAALNPAGEVIGLLRGRICAQYQLYIGPLYADSPEIAESLLHEIFVNTPRKPNLFTKIVIAAPSTNLEFVKLWSKFCGREAKKAGSMHSQFTKEVLQVPTERVFGIFDYCMSYV</sequence>
<dbReference type="AlphaFoldDB" id="A0A1I7SH38"/>
<reference evidence="6" key="1">
    <citation type="submission" date="2016-11" db="UniProtKB">
        <authorList>
            <consortium name="WormBaseParasite"/>
        </authorList>
    </citation>
    <scope>IDENTIFICATION</scope>
</reference>
<proteinExistence type="predicted"/>
<dbReference type="Proteomes" id="UP000582659">
    <property type="component" value="Unassembled WGS sequence"/>
</dbReference>
<evidence type="ECO:0000313" key="5">
    <source>
        <dbReference type="Proteomes" id="UP000659654"/>
    </source>
</evidence>
<accession>A0A1I7SH38</accession>
<gene>
    <name evidence="2" type="ORF">BXYJ_LOCUS5336</name>
</gene>
<reference evidence="3" key="2">
    <citation type="submission" date="2020-08" db="EMBL/GenBank/DDBJ databases">
        <authorList>
            <person name="Kikuchi T."/>
        </authorList>
    </citation>
    <scope>NUCLEOTIDE SEQUENCE</scope>
    <source>
        <strain evidence="2">Ka4C1</strain>
    </source>
</reference>
<evidence type="ECO:0000313" key="3">
    <source>
        <dbReference type="EMBL" id="CAG9102131.1"/>
    </source>
</evidence>
<dbReference type="SMR" id="A0A1I7SH38"/>
<dbReference type="OrthoDB" id="6418983at2759"/>
<keyword evidence="5" id="KW-1185">Reference proteome</keyword>
<dbReference type="InterPro" id="IPR016181">
    <property type="entry name" value="Acyl_CoA_acyltransferase"/>
</dbReference>
<dbReference type="SUPFAM" id="SSF55729">
    <property type="entry name" value="Acyl-CoA N-acyltransferases (Nat)"/>
    <property type="match status" value="1"/>
</dbReference>
<dbReference type="Gene3D" id="3.40.630.90">
    <property type="match status" value="1"/>
</dbReference>
<dbReference type="WBParaSite" id="BXY_1235300.1">
    <property type="protein sequence ID" value="BXY_1235300.1"/>
    <property type="gene ID" value="BXY_1235300"/>
</dbReference>
<evidence type="ECO:0000313" key="2">
    <source>
        <dbReference type="EMBL" id="CAD5217943.1"/>
    </source>
</evidence>
<organism evidence="4 6">
    <name type="scientific">Bursaphelenchus xylophilus</name>
    <name type="common">Pinewood nematode worm</name>
    <name type="synonym">Aphelenchoides xylophilus</name>
    <dbReference type="NCBI Taxonomy" id="6326"/>
    <lineage>
        <taxon>Eukaryota</taxon>
        <taxon>Metazoa</taxon>
        <taxon>Ecdysozoa</taxon>
        <taxon>Nematoda</taxon>
        <taxon>Chromadorea</taxon>
        <taxon>Rhabditida</taxon>
        <taxon>Tylenchina</taxon>
        <taxon>Tylenchomorpha</taxon>
        <taxon>Aphelenchoidea</taxon>
        <taxon>Aphelenchoididae</taxon>
        <taxon>Bursaphelenchus</taxon>
    </lineage>
</organism>
<dbReference type="EMBL" id="CAJFDI010000002">
    <property type="protein sequence ID" value="CAD5217943.1"/>
    <property type="molecule type" value="Genomic_DNA"/>
</dbReference>
<protein>
    <submittedName>
        <fullName evidence="2">(pine wood nematode) hypothetical protein</fullName>
    </submittedName>
    <submittedName>
        <fullName evidence="6">DUF1248 domain-containing protein</fullName>
    </submittedName>
</protein>
<evidence type="ECO:0000313" key="4">
    <source>
        <dbReference type="Proteomes" id="UP000095284"/>
    </source>
</evidence>
<dbReference type="eggNOG" id="ENOG502S9B9">
    <property type="taxonomic scope" value="Eukaryota"/>
</dbReference>
<dbReference type="PANTHER" id="PTHR47408">
    <property type="entry name" value="PROTEIN CBG01304-RELATED"/>
    <property type="match status" value="1"/>
</dbReference>
<dbReference type="Pfam" id="PF06852">
    <property type="entry name" value="DUF1248"/>
    <property type="match status" value="1"/>
</dbReference>
<dbReference type="EMBL" id="CAJFCV020000002">
    <property type="protein sequence ID" value="CAG9102131.1"/>
    <property type="molecule type" value="Genomic_DNA"/>
</dbReference>
<dbReference type="InterPro" id="IPR009658">
    <property type="entry name" value="DUF1248"/>
</dbReference>
<evidence type="ECO:0000313" key="6">
    <source>
        <dbReference type="WBParaSite" id="BXY_1235300.1"/>
    </source>
</evidence>
<dbReference type="Proteomes" id="UP000659654">
    <property type="component" value="Unassembled WGS sequence"/>
</dbReference>
<dbReference type="Proteomes" id="UP000095284">
    <property type="component" value="Unplaced"/>
</dbReference>
<evidence type="ECO:0000259" key="1">
    <source>
        <dbReference type="Pfam" id="PF06852"/>
    </source>
</evidence>